<feature type="compositionally biased region" description="Basic and acidic residues" evidence="1">
    <location>
        <begin position="424"/>
        <end position="435"/>
    </location>
</feature>
<feature type="compositionally biased region" description="Low complexity" evidence="1">
    <location>
        <begin position="41"/>
        <end position="50"/>
    </location>
</feature>
<evidence type="ECO:0000313" key="3">
    <source>
        <dbReference type="Proteomes" id="UP000800035"/>
    </source>
</evidence>
<accession>A0A6A5T9L5</accession>
<organism evidence="2 3">
    <name type="scientific">Byssothecium circinans</name>
    <dbReference type="NCBI Taxonomy" id="147558"/>
    <lineage>
        <taxon>Eukaryota</taxon>
        <taxon>Fungi</taxon>
        <taxon>Dikarya</taxon>
        <taxon>Ascomycota</taxon>
        <taxon>Pezizomycotina</taxon>
        <taxon>Dothideomycetes</taxon>
        <taxon>Pleosporomycetidae</taxon>
        <taxon>Pleosporales</taxon>
        <taxon>Massarineae</taxon>
        <taxon>Massarinaceae</taxon>
        <taxon>Byssothecium</taxon>
    </lineage>
</organism>
<evidence type="ECO:0000313" key="2">
    <source>
        <dbReference type="EMBL" id="KAF1948918.1"/>
    </source>
</evidence>
<feature type="region of interest" description="Disordered" evidence="1">
    <location>
        <begin position="1"/>
        <end position="63"/>
    </location>
</feature>
<dbReference type="AlphaFoldDB" id="A0A6A5T9L5"/>
<evidence type="ECO:0000256" key="1">
    <source>
        <dbReference type="SAM" id="MobiDB-lite"/>
    </source>
</evidence>
<reference evidence="2" key="1">
    <citation type="journal article" date="2020" name="Stud. Mycol.">
        <title>101 Dothideomycetes genomes: a test case for predicting lifestyles and emergence of pathogens.</title>
        <authorList>
            <person name="Haridas S."/>
            <person name="Albert R."/>
            <person name="Binder M."/>
            <person name="Bloem J."/>
            <person name="Labutti K."/>
            <person name="Salamov A."/>
            <person name="Andreopoulos B."/>
            <person name="Baker S."/>
            <person name="Barry K."/>
            <person name="Bills G."/>
            <person name="Bluhm B."/>
            <person name="Cannon C."/>
            <person name="Castanera R."/>
            <person name="Culley D."/>
            <person name="Daum C."/>
            <person name="Ezra D."/>
            <person name="Gonzalez J."/>
            <person name="Henrissat B."/>
            <person name="Kuo A."/>
            <person name="Liang C."/>
            <person name="Lipzen A."/>
            <person name="Lutzoni F."/>
            <person name="Magnuson J."/>
            <person name="Mondo S."/>
            <person name="Nolan M."/>
            <person name="Ohm R."/>
            <person name="Pangilinan J."/>
            <person name="Park H.-J."/>
            <person name="Ramirez L."/>
            <person name="Alfaro M."/>
            <person name="Sun H."/>
            <person name="Tritt A."/>
            <person name="Yoshinaga Y."/>
            <person name="Zwiers L.-H."/>
            <person name="Turgeon B."/>
            <person name="Goodwin S."/>
            <person name="Spatafora J."/>
            <person name="Crous P."/>
            <person name="Grigoriev I."/>
        </authorList>
    </citation>
    <scope>NUCLEOTIDE SEQUENCE</scope>
    <source>
        <strain evidence="2">CBS 675.92</strain>
    </source>
</reference>
<name>A0A6A5T9L5_9PLEO</name>
<sequence>MSSRIPIPSPSTPQRAVMHQSHGFKHRMTPIPNVPPPPTTRLPTRSAASPRSPPVRKSSIDPKIQNTLSSWRQSPSTLDAVSFARDDHRGVEAQKKMEKNATGYVTKARAKLQTPKREIKPSSSVSVQTIRTTPICTILYVDWNGSYDSTRIKEDQSEAVPLTQTLHGVVLTDTSPLRTVRKSTTCTIPQTDWDGSYKAGQGEEEPQEELSSEEWAAMEITIRTTPACFIHHDTWNVHYGWKDYSFHDFKASDSSQESQDEEACHGKIGSEYENYDADFDFGSEDTVRCSQQDSYEYDSEPGDANIDRQQLELEAARRNERICANSCSYLVRSSSLLRGRVCMDNTFPEHKQCCKMVVHLVLGPTKEVEALVRHRFDVRNAHYMSGRSCNIQSWRRKLEEKLANGSFHGNSKLGIAHRAIEQEKGEADPGLRPSKELQVGTEKSSVDLEIIESSSLDDKPSEPGALEEPIDDPQHPMISSFKDDSIEVQLPNEKSDSAEDAELSSVSDAAGESEVPEEKLDSFEGTEPSSCEDEPLPPAHLRSGLQEGTSTAESEHSSLEEDIKGPQEEIIFSASPRSDSIEAAPVPSTPSTKEGPSHEVPPITPPRPIPTILVQSPSADGDFLEEDSDYYLALFSQAEPAQGEAQPEVDAIEPSHTDNGSDRAPDEICVPPVEGEPAASPTKPKAKRINTLLDKMSRVASHRSGTIAKAGRDCKAKAKKAFEKASKQTIRVATKIETKTSGVTTKLAKKTKKTKKLTGLAARMTCGL</sequence>
<dbReference type="EMBL" id="ML977046">
    <property type="protein sequence ID" value="KAF1948918.1"/>
    <property type="molecule type" value="Genomic_DNA"/>
</dbReference>
<feature type="region of interest" description="Disordered" evidence="1">
    <location>
        <begin position="424"/>
        <end position="479"/>
    </location>
</feature>
<feature type="compositionally biased region" description="Basic and acidic residues" evidence="1">
    <location>
        <begin position="553"/>
        <end position="567"/>
    </location>
</feature>
<protein>
    <submittedName>
        <fullName evidence="2">Uncharacterized protein</fullName>
    </submittedName>
</protein>
<keyword evidence="3" id="KW-1185">Reference proteome</keyword>
<feature type="region of interest" description="Disordered" evidence="1">
    <location>
        <begin position="636"/>
        <end position="684"/>
    </location>
</feature>
<proteinExistence type="predicted"/>
<feature type="region of interest" description="Disordered" evidence="1">
    <location>
        <begin position="492"/>
        <end position="623"/>
    </location>
</feature>
<dbReference type="Proteomes" id="UP000800035">
    <property type="component" value="Unassembled WGS sequence"/>
</dbReference>
<gene>
    <name evidence="2" type="ORF">CC80DRAFT_555907</name>
</gene>
<feature type="compositionally biased region" description="Basic and acidic residues" evidence="1">
    <location>
        <begin position="653"/>
        <end position="666"/>
    </location>
</feature>